<dbReference type="InterPro" id="IPR013320">
    <property type="entry name" value="ConA-like_dom_sf"/>
</dbReference>
<evidence type="ECO:0000259" key="3">
    <source>
        <dbReference type="PROSITE" id="PS51762"/>
    </source>
</evidence>
<dbReference type="KEGG" id="rtu:PR017_17425"/>
<dbReference type="GO" id="GO:0004553">
    <property type="term" value="F:hydrolase activity, hydrolyzing O-glycosyl compounds"/>
    <property type="evidence" value="ECO:0007669"/>
    <property type="project" value="InterPro"/>
</dbReference>
<sequence length="315" mass="34889">MSHSPLKAFATGLLFVSFGAQAWAAEETVTLPVSSKPATATCQPATATGDVPDVHLTRTFFDNFDKLDLSDKKWTPHYDGDYSWMTKRTLQGNKEQEIYVDPGYKGQGQTPVGINPFKIKDGVLSIIGERTPDQFKQALYNYQFTSGVLTTRQSFSQTYGYFEMRAKIPAGKGLWPAFWLLPTDKNKWPPELDILEVVGQQSDKMVMTAHWKAGGTGAYQHSGCRVPFAQATTGFHTFGVLWQPDRLTWYIDRKPVQVLTTPPGYDIPMYMIVNLAIGGKMVGVADAETPLPAAFQIDKIAAYQIDGLPHPGANK</sequence>
<dbReference type="Pfam" id="PF00722">
    <property type="entry name" value="Glyco_hydro_16"/>
    <property type="match status" value="1"/>
</dbReference>
<keyword evidence="4" id="KW-0378">Hydrolase</keyword>
<dbReference type="InterPro" id="IPR050546">
    <property type="entry name" value="Glycosyl_Hydrlase_16"/>
</dbReference>
<reference evidence="5" key="2">
    <citation type="journal article" date="2023" name="MicrobiologyOpen">
        <title>Genomics of the tumorigenes clade of the family Rhizobiaceae and description of Rhizobium rhododendri sp. nov.</title>
        <authorList>
            <person name="Kuzmanovic N."/>
            <person name="diCenzo G.C."/>
            <person name="Bunk B."/>
            <person name="Sproeer C."/>
            <person name="Fruehling A."/>
            <person name="Neumann-Schaal M."/>
            <person name="Overmann J."/>
            <person name="Smalla K."/>
        </authorList>
    </citation>
    <scope>NUCLEOTIDE SEQUENCE [LARGE SCALE GENOMIC DNA]</scope>
    <source>
        <strain evidence="5">1078</strain>
    </source>
</reference>
<dbReference type="Proteomes" id="UP000249499">
    <property type="component" value="Chromosome"/>
</dbReference>
<dbReference type="PANTHER" id="PTHR10963:SF55">
    <property type="entry name" value="GLYCOSIDE HYDROLASE FAMILY 16 PROTEIN"/>
    <property type="match status" value="1"/>
</dbReference>
<keyword evidence="2" id="KW-0732">Signal</keyword>
<dbReference type="AlphaFoldDB" id="A0AAF1KTV4"/>
<feature type="domain" description="GH16" evidence="3">
    <location>
        <begin position="29"/>
        <end position="308"/>
    </location>
</feature>
<evidence type="ECO:0000313" key="5">
    <source>
        <dbReference type="Proteomes" id="UP000249499"/>
    </source>
</evidence>
<dbReference type="Gene3D" id="2.60.120.200">
    <property type="match status" value="1"/>
</dbReference>
<organism evidence="4 5">
    <name type="scientific">Rhizobium tumorigenes</name>
    <dbReference type="NCBI Taxonomy" id="2041385"/>
    <lineage>
        <taxon>Bacteria</taxon>
        <taxon>Pseudomonadati</taxon>
        <taxon>Pseudomonadota</taxon>
        <taxon>Alphaproteobacteria</taxon>
        <taxon>Hyphomicrobiales</taxon>
        <taxon>Rhizobiaceae</taxon>
        <taxon>Rhizobium/Agrobacterium group</taxon>
        <taxon>Rhizobium</taxon>
    </lineage>
</organism>
<feature type="chain" id="PRO_5042049424" evidence="2">
    <location>
        <begin position="23"/>
        <end position="315"/>
    </location>
</feature>
<dbReference type="CDD" id="cd08023">
    <property type="entry name" value="GH16_laminarinase_like"/>
    <property type="match status" value="1"/>
</dbReference>
<reference evidence="4 5" key="1">
    <citation type="journal article" date="2018" name="Sci. Rep.">
        <title>Rhizobium tumorigenes sp. nov., a novel plant tumorigenic bacterium isolated from cane gall tumors on thornless blackberry.</title>
        <authorList>
            <person name="Kuzmanovi N."/>
            <person name="Smalla K."/>
            <person name="Gronow S."/>
            <person name="PuBawska J."/>
        </authorList>
    </citation>
    <scope>NUCLEOTIDE SEQUENCE [LARGE SCALE GENOMIC DNA]</scope>
    <source>
        <strain evidence="4 5">1078</strain>
    </source>
</reference>
<name>A0AAF1KTV4_9HYPH</name>
<feature type="signal peptide" evidence="2">
    <location>
        <begin position="1"/>
        <end position="22"/>
    </location>
</feature>
<dbReference type="InterPro" id="IPR000757">
    <property type="entry name" value="Beta-glucanase-like"/>
</dbReference>
<gene>
    <name evidence="4" type="ORF">PR017_17425</name>
</gene>
<proteinExistence type="inferred from homology"/>
<dbReference type="PANTHER" id="PTHR10963">
    <property type="entry name" value="GLYCOSYL HYDROLASE-RELATED"/>
    <property type="match status" value="1"/>
</dbReference>
<evidence type="ECO:0000313" key="4">
    <source>
        <dbReference type="EMBL" id="WFR95516.1"/>
    </source>
</evidence>
<dbReference type="GO" id="GO:0005975">
    <property type="term" value="P:carbohydrate metabolic process"/>
    <property type="evidence" value="ECO:0007669"/>
    <property type="project" value="InterPro"/>
</dbReference>
<dbReference type="SUPFAM" id="SSF49899">
    <property type="entry name" value="Concanavalin A-like lectins/glucanases"/>
    <property type="match status" value="1"/>
</dbReference>
<keyword evidence="5" id="KW-1185">Reference proteome</keyword>
<comment type="similarity">
    <text evidence="1">Belongs to the glycosyl hydrolase 16 family.</text>
</comment>
<dbReference type="PROSITE" id="PS51762">
    <property type="entry name" value="GH16_2"/>
    <property type="match status" value="1"/>
</dbReference>
<protein>
    <submittedName>
        <fullName evidence="4">Glycoside hydrolase family 16 protein</fullName>
    </submittedName>
</protein>
<dbReference type="RefSeq" id="WP_161959276.1">
    <property type="nucleotide sequence ID" value="NZ_CP117255.1"/>
</dbReference>
<evidence type="ECO:0000256" key="2">
    <source>
        <dbReference type="SAM" id="SignalP"/>
    </source>
</evidence>
<dbReference type="EMBL" id="CP117255">
    <property type="protein sequence ID" value="WFR95516.1"/>
    <property type="molecule type" value="Genomic_DNA"/>
</dbReference>
<accession>A0AAF1KTV4</accession>
<evidence type="ECO:0000256" key="1">
    <source>
        <dbReference type="ARBA" id="ARBA00006865"/>
    </source>
</evidence>